<dbReference type="GO" id="GO:0007234">
    <property type="term" value="P:osmosensory signaling via phosphorelay pathway"/>
    <property type="evidence" value="ECO:0007669"/>
    <property type="project" value="TreeGrafter"/>
</dbReference>
<name>A0A1I2XSU5_9SPHI</name>
<gene>
    <name evidence="13" type="ORF">SAMN04489864_10615</name>
</gene>
<evidence type="ECO:0000256" key="3">
    <source>
        <dbReference type="ARBA" id="ARBA00022679"/>
    </source>
</evidence>
<dbReference type="Pfam" id="PF02518">
    <property type="entry name" value="HATPase_c"/>
    <property type="match status" value="1"/>
</dbReference>
<evidence type="ECO:0000256" key="4">
    <source>
        <dbReference type="ARBA" id="ARBA00022741"/>
    </source>
</evidence>
<dbReference type="STRING" id="414048.SAMN04489864_10615"/>
<dbReference type="SUPFAM" id="SSF48452">
    <property type="entry name" value="TPR-like"/>
    <property type="match status" value="2"/>
</dbReference>
<dbReference type="PROSITE" id="PS50005">
    <property type="entry name" value="TPR"/>
    <property type="match status" value="1"/>
</dbReference>
<dbReference type="SUPFAM" id="SSF55874">
    <property type="entry name" value="ATPase domain of HSP90 chaperone/DNA topoisomerase II/histidine kinase"/>
    <property type="match status" value="1"/>
</dbReference>
<keyword evidence="8" id="KW-0802">TPR repeat</keyword>
<dbReference type="SMART" id="SM00028">
    <property type="entry name" value="TPR"/>
    <property type="match status" value="2"/>
</dbReference>
<dbReference type="EMBL" id="FOPP01000006">
    <property type="protein sequence ID" value="SFH16544.1"/>
    <property type="molecule type" value="Genomic_DNA"/>
</dbReference>
<evidence type="ECO:0000256" key="8">
    <source>
        <dbReference type="PROSITE-ProRule" id="PRU00339"/>
    </source>
</evidence>
<feature type="coiled-coil region" evidence="9">
    <location>
        <begin position="403"/>
        <end position="439"/>
    </location>
</feature>
<dbReference type="EC" id="2.7.13.3" evidence="2"/>
<keyword evidence="10" id="KW-1133">Transmembrane helix</keyword>
<feature type="domain" description="Histidine kinase" evidence="12">
    <location>
        <begin position="505"/>
        <end position="713"/>
    </location>
</feature>
<feature type="chain" id="PRO_5011600914" description="histidine kinase" evidence="11">
    <location>
        <begin position="23"/>
        <end position="713"/>
    </location>
</feature>
<evidence type="ECO:0000259" key="12">
    <source>
        <dbReference type="PROSITE" id="PS50109"/>
    </source>
</evidence>
<dbReference type="SUPFAM" id="SSF47384">
    <property type="entry name" value="Homodimeric domain of signal transducing histidine kinase"/>
    <property type="match status" value="1"/>
</dbReference>
<keyword evidence="14" id="KW-1185">Reference proteome</keyword>
<evidence type="ECO:0000256" key="7">
    <source>
        <dbReference type="ARBA" id="ARBA00023012"/>
    </source>
</evidence>
<dbReference type="PANTHER" id="PTHR42878">
    <property type="entry name" value="TWO-COMPONENT HISTIDINE KINASE"/>
    <property type="match status" value="1"/>
</dbReference>
<dbReference type="Gene3D" id="1.10.287.130">
    <property type="match status" value="1"/>
</dbReference>
<keyword evidence="5 13" id="KW-0418">Kinase</keyword>
<dbReference type="Gene3D" id="3.30.565.10">
    <property type="entry name" value="Histidine kinase-like ATPase, C-terminal domain"/>
    <property type="match status" value="1"/>
</dbReference>
<dbReference type="Proteomes" id="UP000199666">
    <property type="component" value="Unassembled WGS sequence"/>
</dbReference>
<dbReference type="SMART" id="SM00387">
    <property type="entry name" value="HATPase_c"/>
    <property type="match status" value="1"/>
</dbReference>
<dbReference type="InterPro" id="IPR036890">
    <property type="entry name" value="HATPase_C_sf"/>
</dbReference>
<dbReference type="InterPro" id="IPR019734">
    <property type="entry name" value="TPR_rpt"/>
</dbReference>
<feature type="repeat" description="TPR" evidence="8">
    <location>
        <begin position="329"/>
        <end position="362"/>
    </location>
</feature>
<keyword evidence="3" id="KW-0808">Transferase</keyword>
<dbReference type="InterPro" id="IPR003661">
    <property type="entry name" value="HisK_dim/P_dom"/>
</dbReference>
<evidence type="ECO:0000256" key="5">
    <source>
        <dbReference type="ARBA" id="ARBA00022777"/>
    </source>
</evidence>
<evidence type="ECO:0000256" key="10">
    <source>
        <dbReference type="SAM" id="Phobius"/>
    </source>
</evidence>
<comment type="catalytic activity">
    <reaction evidence="1">
        <text>ATP + protein L-histidine = ADP + protein N-phospho-L-histidine.</text>
        <dbReference type="EC" id="2.7.13.3"/>
    </reaction>
</comment>
<evidence type="ECO:0000256" key="11">
    <source>
        <dbReference type="SAM" id="SignalP"/>
    </source>
</evidence>
<keyword evidence="4" id="KW-0547">Nucleotide-binding</keyword>
<dbReference type="InterPro" id="IPR036097">
    <property type="entry name" value="HisK_dim/P_sf"/>
</dbReference>
<evidence type="ECO:0000256" key="1">
    <source>
        <dbReference type="ARBA" id="ARBA00000085"/>
    </source>
</evidence>
<keyword evidence="7" id="KW-0902">Two-component regulatory system</keyword>
<accession>A0A1I2XSU5</accession>
<dbReference type="OrthoDB" id="1269247at2"/>
<dbReference type="GO" id="GO:0005524">
    <property type="term" value="F:ATP binding"/>
    <property type="evidence" value="ECO:0007669"/>
    <property type="project" value="UniProtKB-KW"/>
</dbReference>
<dbReference type="PANTHER" id="PTHR42878:SF7">
    <property type="entry name" value="SENSOR HISTIDINE KINASE GLRK"/>
    <property type="match status" value="1"/>
</dbReference>
<evidence type="ECO:0000256" key="2">
    <source>
        <dbReference type="ARBA" id="ARBA00012438"/>
    </source>
</evidence>
<keyword evidence="10" id="KW-0812">Transmembrane</keyword>
<dbReference type="InterPro" id="IPR003594">
    <property type="entry name" value="HATPase_dom"/>
</dbReference>
<dbReference type="GO" id="GO:0000155">
    <property type="term" value="F:phosphorelay sensor kinase activity"/>
    <property type="evidence" value="ECO:0007669"/>
    <property type="project" value="InterPro"/>
</dbReference>
<dbReference type="InterPro" id="IPR050351">
    <property type="entry name" value="BphY/WalK/GraS-like"/>
</dbReference>
<protein>
    <recommendedName>
        <fullName evidence="2">histidine kinase</fullName>
        <ecNumber evidence="2">2.7.13.3</ecNumber>
    </recommendedName>
</protein>
<dbReference type="GO" id="GO:0000156">
    <property type="term" value="F:phosphorelay response regulator activity"/>
    <property type="evidence" value="ECO:0007669"/>
    <property type="project" value="TreeGrafter"/>
</dbReference>
<sequence>MQRFVVLMLVCCLTSISTPAEQGIGRLAKNTNSNSATEYYNYSYRLYNYIQSKGTLKDFNELIKISKKGISFTKQSDFKNLSRFQFLIGMSYKIMLNNDSALYYLGNSIMNAQRGNEYDIEISAIQEINYLYRFLGEVEETNSYVKRLNVLRREIKDVYLKDKVVSALSDDFLHRGSYTQAIALLIGSLTTKEFLYKQKKDNQSRVNLGLAFSELGSLYLRLNQNQKALTFLKQGEPYFVNYTGGRVRLYKKMQQAYLNLSRIDSATLYYNKVYGTMKVDIYESAWDISDVNRLFAEYYLARSNIPLAIKYAKTAYEKGMISESKEAVMMVINMMGNLTYQQQNYKEAISYFEKALPNSNSFSNDVFASINLKLAQSYEQIGNYRKANLFYHKYNLLRDAIYVEKTKEDINVIEFKYKNAQKEERINFLNAQSEAQEKELIRQRQYKTILLISVLLVLIIAAMILYNYKDKQKVNLLLDKKNQQLDLLNSQLLVSNQTKSKLFSIISHDLRAPVSQLFTFFKLLQIDAGQISEDEKLVRQKKLLHSASAILVTMEDLLLWAKSQMENFELDLEEVNVHQLIEESIVLIHNQTSVKNVTIKVGDLTIKSLLTDQNLLIIVLRNLLQNAINHANNDSSILINGGINDAGQSFISILNSGEIMPQQKIDELLNNNYVKSKLSGYGLVIVKELLHTLNGTLQITSTAEGTIITVTLA</sequence>
<reference evidence="13 14" key="1">
    <citation type="submission" date="2016-10" db="EMBL/GenBank/DDBJ databases">
        <authorList>
            <person name="de Groot N.N."/>
        </authorList>
    </citation>
    <scope>NUCLEOTIDE SEQUENCE [LARGE SCALE GENOMIC DNA]</scope>
    <source>
        <strain evidence="13 14">DSM 18684</strain>
    </source>
</reference>
<dbReference type="CDD" id="cd00082">
    <property type="entry name" value="HisKA"/>
    <property type="match status" value="1"/>
</dbReference>
<dbReference type="Gene3D" id="1.25.40.10">
    <property type="entry name" value="Tetratricopeptide repeat domain"/>
    <property type="match status" value="2"/>
</dbReference>
<keyword evidence="6" id="KW-0067">ATP-binding</keyword>
<dbReference type="AlphaFoldDB" id="A0A1I2XSU5"/>
<feature type="transmembrane region" description="Helical" evidence="10">
    <location>
        <begin position="449"/>
        <end position="468"/>
    </location>
</feature>
<keyword evidence="10" id="KW-0472">Membrane</keyword>
<dbReference type="InterPro" id="IPR005467">
    <property type="entry name" value="His_kinase_dom"/>
</dbReference>
<dbReference type="PROSITE" id="PS50109">
    <property type="entry name" value="HIS_KIN"/>
    <property type="match status" value="1"/>
</dbReference>
<organism evidence="13 14">
    <name type="scientific">Pedobacter insulae</name>
    <dbReference type="NCBI Taxonomy" id="414048"/>
    <lineage>
        <taxon>Bacteria</taxon>
        <taxon>Pseudomonadati</taxon>
        <taxon>Bacteroidota</taxon>
        <taxon>Sphingobacteriia</taxon>
        <taxon>Sphingobacteriales</taxon>
        <taxon>Sphingobacteriaceae</taxon>
        <taxon>Pedobacter</taxon>
    </lineage>
</organism>
<keyword evidence="9" id="KW-0175">Coiled coil</keyword>
<feature type="signal peptide" evidence="11">
    <location>
        <begin position="1"/>
        <end position="22"/>
    </location>
</feature>
<evidence type="ECO:0000256" key="6">
    <source>
        <dbReference type="ARBA" id="ARBA00022840"/>
    </source>
</evidence>
<proteinExistence type="predicted"/>
<dbReference type="GO" id="GO:0030295">
    <property type="term" value="F:protein kinase activator activity"/>
    <property type="evidence" value="ECO:0007669"/>
    <property type="project" value="TreeGrafter"/>
</dbReference>
<evidence type="ECO:0000313" key="13">
    <source>
        <dbReference type="EMBL" id="SFH16544.1"/>
    </source>
</evidence>
<keyword evidence="11" id="KW-0732">Signal</keyword>
<evidence type="ECO:0000313" key="14">
    <source>
        <dbReference type="Proteomes" id="UP000199666"/>
    </source>
</evidence>
<dbReference type="InterPro" id="IPR011990">
    <property type="entry name" value="TPR-like_helical_dom_sf"/>
</dbReference>
<evidence type="ECO:0000256" key="9">
    <source>
        <dbReference type="SAM" id="Coils"/>
    </source>
</evidence>